<evidence type="ECO:0000256" key="8">
    <source>
        <dbReference type="ARBA" id="ARBA00022786"/>
    </source>
</evidence>
<dbReference type="InterPro" id="IPR001841">
    <property type="entry name" value="Znf_RING"/>
</dbReference>
<comment type="pathway">
    <text evidence="3">Protein modification; protein ubiquitination.</text>
</comment>
<organism evidence="14 15">
    <name type="scientific">Globodera rostochiensis</name>
    <name type="common">Golden nematode worm</name>
    <name type="synonym">Heterodera rostochiensis</name>
    <dbReference type="NCBI Taxonomy" id="31243"/>
    <lineage>
        <taxon>Eukaryota</taxon>
        <taxon>Metazoa</taxon>
        <taxon>Ecdysozoa</taxon>
        <taxon>Nematoda</taxon>
        <taxon>Chromadorea</taxon>
        <taxon>Rhabditida</taxon>
        <taxon>Tylenchina</taxon>
        <taxon>Tylenchomorpha</taxon>
        <taxon>Tylenchoidea</taxon>
        <taxon>Heteroderidae</taxon>
        <taxon>Heteroderinae</taxon>
        <taxon>Globodera</taxon>
    </lineage>
</organism>
<evidence type="ECO:0000256" key="11">
    <source>
        <dbReference type="PROSITE-ProRule" id="PRU00175"/>
    </source>
</evidence>
<evidence type="ECO:0000256" key="6">
    <source>
        <dbReference type="ARBA" id="ARBA00022723"/>
    </source>
</evidence>
<feature type="domain" description="RING-type" evidence="13">
    <location>
        <begin position="58"/>
        <end position="100"/>
    </location>
</feature>
<evidence type="ECO:0000313" key="15">
    <source>
        <dbReference type="WBParaSite" id="Gr19_v10_g898.t1"/>
    </source>
</evidence>
<evidence type="ECO:0000256" key="1">
    <source>
        <dbReference type="ARBA" id="ARBA00004123"/>
    </source>
</evidence>
<dbReference type="InterPro" id="IPR051031">
    <property type="entry name" value="RING-box_E3_Ubiquitin_Ligase"/>
</dbReference>
<protein>
    <submittedName>
        <fullName evidence="15">RING-type domain-containing protein</fullName>
    </submittedName>
</protein>
<evidence type="ECO:0000313" key="14">
    <source>
        <dbReference type="Proteomes" id="UP000887572"/>
    </source>
</evidence>
<evidence type="ECO:0000256" key="7">
    <source>
        <dbReference type="ARBA" id="ARBA00022771"/>
    </source>
</evidence>
<reference evidence="15" key="1">
    <citation type="submission" date="2022-11" db="UniProtKB">
        <authorList>
            <consortium name="WormBaseParasite"/>
        </authorList>
    </citation>
    <scope>IDENTIFICATION</scope>
</reference>
<evidence type="ECO:0000256" key="12">
    <source>
        <dbReference type="SAM" id="MobiDB-lite"/>
    </source>
</evidence>
<dbReference type="InterPro" id="IPR013083">
    <property type="entry name" value="Znf_RING/FYVE/PHD"/>
</dbReference>
<keyword evidence="14" id="KW-1185">Reference proteome</keyword>
<dbReference type="CDD" id="cd16466">
    <property type="entry name" value="RING-H2_RBX2"/>
    <property type="match status" value="1"/>
</dbReference>
<evidence type="ECO:0000256" key="4">
    <source>
        <dbReference type="ARBA" id="ARBA00009273"/>
    </source>
</evidence>
<evidence type="ECO:0000256" key="2">
    <source>
        <dbReference type="ARBA" id="ARBA00004496"/>
    </source>
</evidence>
<dbReference type="PANTHER" id="PTHR11210">
    <property type="entry name" value="RING BOX"/>
    <property type="match status" value="1"/>
</dbReference>
<keyword evidence="7 11" id="KW-0863">Zinc-finger</keyword>
<dbReference type="WBParaSite" id="Gr19_v10_g898.t1">
    <property type="protein sequence ID" value="Gr19_v10_g898.t1"/>
    <property type="gene ID" value="Gr19_v10_g898"/>
</dbReference>
<dbReference type="Pfam" id="PF12678">
    <property type="entry name" value="zf-rbx1"/>
    <property type="match status" value="1"/>
</dbReference>
<evidence type="ECO:0000256" key="9">
    <source>
        <dbReference type="ARBA" id="ARBA00022833"/>
    </source>
</evidence>
<comment type="similarity">
    <text evidence="4">Belongs to the RING-box family.</text>
</comment>
<keyword evidence="10" id="KW-0539">Nucleus</keyword>
<keyword evidence="8" id="KW-0833">Ubl conjugation pathway</keyword>
<dbReference type="AlphaFoldDB" id="A0A914ICN6"/>
<keyword evidence="5" id="KW-0963">Cytoplasm</keyword>
<dbReference type="SUPFAM" id="SSF57850">
    <property type="entry name" value="RING/U-box"/>
    <property type="match status" value="1"/>
</dbReference>
<dbReference type="GO" id="GO:0031461">
    <property type="term" value="C:cullin-RING ubiquitin ligase complex"/>
    <property type="evidence" value="ECO:0007669"/>
    <property type="project" value="UniProtKB-ARBA"/>
</dbReference>
<accession>A0A914ICN6</accession>
<dbReference type="PROSITE" id="PS50089">
    <property type="entry name" value="ZF_RING_2"/>
    <property type="match status" value="1"/>
</dbReference>
<proteinExistence type="inferred from homology"/>
<feature type="region of interest" description="Disordered" evidence="12">
    <location>
        <begin position="1"/>
        <end position="24"/>
    </location>
</feature>
<dbReference type="InterPro" id="IPR024766">
    <property type="entry name" value="Znf_RING_H2"/>
</dbReference>
<evidence type="ECO:0000256" key="3">
    <source>
        <dbReference type="ARBA" id="ARBA00004906"/>
    </source>
</evidence>
<keyword evidence="6" id="KW-0479">Metal-binding</keyword>
<dbReference type="Proteomes" id="UP000887572">
    <property type="component" value="Unplaced"/>
</dbReference>
<evidence type="ECO:0000259" key="13">
    <source>
        <dbReference type="PROSITE" id="PS50089"/>
    </source>
</evidence>
<evidence type="ECO:0000256" key="10">
    <source>
        <dbReference type="ARBA" id="ARBA00023242"/>
    </source>
</evidence>
<dbReference type="GO" id="GO:0005634">
    <property type="term" value="C:nucleus"/>
    <property type="evidence" value="ECO:0007669"/>
    <property type="project" value="UniProtKB-SubCell"/>
</dbReference>
<sequence length="145" mass="16633">MEVDAADKNGSNCATEHQPQQQQQRPFAIKRWNLVATWSWDVECDTCAICRVHLMEACLRCQSEAKAQECVVIWGECNHCFHLCCMSLWVKQNNRCPLCQADWAVQRQNCDLHEIFSPKILPIHFGYSVSVGLTKLKQSEDFGTD</sequence>
<evidence type="ECO:0000256" key="5">
    <source>
        <dbReference type="ARBA" id="ARBA00022490"/>
    </source>
</evidence>
<dbReference type="GO" id="GO:0005737">
    <property type="term" value="C:cytoplasm"/>
    <property type="evidence" value="ECO:0007669"/>
    <property type="project" value="UniProtKB-SubCell"/>
</dbReference>
<comment type="subcellular location">
    <subcellularLocation>
        <location evidence="2">Cytoplasm</location>
    </subcellularLocation>
    <subcellularLocation>
        <location evidence="1">Nucleus</location>
    </subcellularLocation>
</comment>
<keyword evidence="9" id="KW-0862">Zinc</keyword>
<dbReference type="GO" id="GO:0008270">
    <property type="term" value="F:zinc ion binding"/>
    <property type="evidence" value="ECO:0007669"/>
    <property type="project" value="UniProtKB-KW"/>
</dbReference>
<dbReference type="Gene3D" id="3.30.40.10">
    <property type="entry name" value="Zinc/RING finger domain, C3HC4 (zinc finger)"/>
    <property type="match status" value="1"/>
</dbReference>
<name>A0A914ICN6_GLORO</name>